<name>K5VD61_PHACS</name>
<dbReference type="Proteomes" id="UP000008370">
    <property type="component" value="Unassembled WGS sequence"/>
</dbReference>
<protein>
    <submittedName>
        <fullName evidence="1">Uncharacterized protein</fullName>
    </submittedName>
</protein>
<evidence type="ECO:0000313" key="2">
    <source>
        <dbReference type="Proteomes" id="UP000008370"/>
    </source>
</evidence>
<dbReference type="KEGG" id="pco:PHACADRAFT_179343"/>
<keyword evidence="2" id="KW-1185">Reference proteome</keyword>
<evidence type="ECO:0000313" key="1">
    <source>
        <dbReference type="EMBL" id="EKM49073.1"/>
    </source>
</evidence>
<reference evidence="1 2" key="1">
    <citation type="journal article" date="2012" name="BMC Genomics">
        <title>Comparative genomics of the white-rot fungi, Phanerochaete carnosa and P. chrysosporium, to elucidate the genetic basis of the distinct wood types they colonize.</title>
        <authorList>
            <person name="Suzuki H."/>
            <person name="MacDonald J."/>
            <person name="Syed K."/>
            <person name="Salamov A."/>
            <person name="Hori C."/>
            <person name="Aerts A."/>
            <person name="Henrissat B."/>
            <person name="Wiebenga A."/>
            <person name="vanKuyk P.A."/>
            <person name="Barry K."/>
            <person name="Lindquist E."/>
            <person name="LaButti K."/>
            <person name="Lapidus A."/>
            <person name="Lucas S."/>
            <person name="Coutinho P."/>
            <person name="Gong Y."/>
            <person name="Samejima M."/>
            <person name="Mahadevan R."/>
            <person name="Abou-Zaid M."/>
            <person name="de Vries R.P."/>
            <person name="Igarashi K."/>
            <person name="Yadav J.S."/>
            <person name="Grigoriev I.V."/>
            <person name="Master E.R."/>
        </authorList>
    </citation>
    <scope>NUCLEOTIDE SEQUENCE [LARGE SCALE GENOMIC DNA]</scope>
    <source>
        <strain evidence="1 2">HHB-10118-sp</strain>
    </source>
</reference>
<organism evidence="1 2">
    <name type="scientific">Phanerochaete carnosa (strain HHB-10118-sp)</name>
    <name type="common">White-rot fungus</name>
    <name type="synonym">Peniophora carnosa</name>
    <dbReference type="NCBI Taxonomy" id="650164"/>
    <lineage>
        <taxon>Eukaryota</taxon>
        <taxon>Fungi</taxon>
        <taxon>Dikarya</taxon>
        <taxon>Basidiomycota</taxon>
        <taxon>Agaricomycotina</taxon>
        <taxon>Agaricomycetes</taxon>
        <taxon>Polyporales</taxon>
        <taxon>Phanerochaetaceae</taxon>
        <taxon>Phanerochaete</taxon>
    </lineage>
</organism>
<dbReference type="GeneID" id="18909895"/>
<dbReference type="EMBL" id="JH930563">
    <property type="protein sequence ID" value="EKM49073.1"/>
    <property type="molecule type" value="Genomic_DNA"/>
</dbReference>
<dbReference type="HOGENOM" id="CLU_2850434_0_0_1"/>
<proteinExistence type="predicted"/>
<sequence>MRRIALYLATRSNVTLSAAKPHVKSDRIELFGKVRRLEGGNIMCASESAASTGDDRRDAIYIRVS</sequence>
<dbReference type="OrthoDB" id="6613063at2759"/>
<accession>K5VD61</accession>
<dbReference type="AlphaFoldDB" id="K5VD61"/>
<gene>
    <name evidence="1" type="ORF">PHACADRAFT_179343</name>
</gene>
<dbReference type="InParanoid" id="K5VD61"/>
<dbReference type="RefSeq" id="XP_007402372.1">
    <property type="nucleotide sequence ID" value="XM_007402310.1"/>
</dbReference>